<dbReference type="Proteomes" id="UP000276588">
    <property type="component" value="Unassembled WGS sequence"/>
</dbReference>
<comment type="caution">
    <text evidence="4">The sequence shown here is derived from an EMBL/GenBank/DDBJ whole genome shotgun (WGS) entry which is preliminary data.</text>
</comment>
<evidence type="ECO:0000259" key="3">
    <source>
        <dbReference type="Pfam" id="PF12146"/>
    </source>
</evidence>
<feature type="region of interest" description="Disordered" evidence="2">
    <location>
        <begin position="1"/>
        <end position="26"/>
    </location>
</feature>
<protein>
    <submittedName>
        <fullName evidence="4">Alpha/beta hydrolase</fullName>
    </submittedName>
</protein>
<dbReference type="RefSeq" id="WP_120103100.1">
    <property type="nucleotide sequence ID" value="NZ_QKNY01000013.1"/>
</dbReference>
<dbReference type="Gene3D" id="3.40.50.1820">
    <property type="entry name" value="alpha/beta hydrolase"/>
    <property type="match status" value="1"/>
</dbReference>
<dbReference type="PANTHER" id="PTHR22946">
    <property type="entry name" value="DIENELACTONE HYDROLASE DOMAIN-CONTAINING PROTEIN-RELATED"/>
    <property type="match status" value="1"/>
</dbReference>
<dbReference type="Pfam" id="PF12146">
    <property type="entry name" value="Hydrolase_4"/>
    <property type="match status" value="1"/>
</dbReference>
<accession>A0A3A6PMV9</accession>
<evidence type="ECO:0000313" key="5">
    <source>
        <dbReference type="Proteomes" id="UP000276588"/>
    </source>
</evidence>
<dbReference type="AlphaFoldDB" id="A0A3A6PMV9"/>
<dbReference type="GO" id="GO:0016788">
    <property type="term" value="F:hydrolase activity, acting on ester bonds"/>
    <property type="evidence" value="ECO:0007669"/>
    <property type="project" value="UniProtKB-ARBA"/>
</dbReference>
<dbReference type="EMBL" id="QKNY01000013">
    <property type="protein sequence ID" value="RJX42850.1"/>
    <property type="molecule type" value="Genomic_DNA"/>
</dbReference>
<organism evidence="4 5">
    <name type="scientific">Halonotius aquaticus</name>
    <dbReference type="NCBI Taxonomy" id="2216978"/>
    <lineage>
        <taxon>Archaea</taxon>
        <taxon>Methanobacteriati</taxon>
        <taxon>Methanobacteriota</taxon>
        <taxon>Stenosarchaea group</taxon>
        <taxon>Halobacteria</taxon>
        <taxon>Halobacteriales</taxon>
        <taxon>Haloferacaceae</taxon>
        <taxon>Halonotius</taxon>
    </lineage>
</organism>
<reference evidence="4 5" key="1">
    <citation type="submission" date="2018-06" db="EMBL/GenBank/DDBJ databases">
        <title>Halonotius sp. F13-13 a new haloarchaeeon isolated from a solar saltern from Isla Cristina, Huelva, Spain.</title>
        <authorList>
            <person name="Duran-Viseras A."/>
            <person name="Sanchez-Porro C."/>
            <person name="Ventosa A."/>
        </authorList>
    </citation>
    <scope>NUCLEOTIDE SEQUENCE [LARGE SCALE GENOMIC DNA]</scope>
    <source>
        <strain evidence="4 5">F13-13</strain>
    </source>
</reference>
<proteinExistence type="predicted"/>
<dbReference type="InterPro" id="IPR029058">
    <property type="entry name" value="AB_hydrolase_fold"/>
</dbReference>
<evidence type="ECO:0000256" key="1">
    <source>
        <dbReference type="ARBA" id="ARBA00022801"/>
    </source>
</evidence>
<name>A0A3A6PMV9_9EURY</name>
<feature type="domain" description="Serine aminopeptidase S33" evidence="3">
    <location>
        <begin position="58"/>
        <end position="287"/>
    </location>
</feature>
<evidence type="ECO:0000256" key="2">
    <source>
        <dbReference type="SAM" id="MobiDB-lite"/>
    </source>
</evidence>
<dbReference type="SUPFAM" id="SSF53474">
    <property type="entry name" value="alpha/beta-Hydrolases"/>
    <property type="match status" value="1"/>
</dbReference>
<sequence length="324" mass="35416">MSESARSRGRRRPNARAQQSLRRPTREAYSIRTIEFDSDGETCVGTLYLPAETDTPPVVVMAPGLGMWRSFVLPAVAERFAAAGFAAFVFDFRHHGDSEGEPRGLADPQKQIADYEAAIEAMIDTDAVDSNRLVLWGYSFSGGHVLSVAADDFRVAGVIATAPFVDGRQELRRSLRQSKRLLQSTVAGLRDAVGAKIGRGHEVRLVDDPGEFAVLSAPGAKRAILDAVDRDSDWVNRLPARIFLALSSYRPITTADEIRCPTLVIGGSRDQIVPAEGPEAAADRIPESTYIELPADHMSVFDADFETVVGHQLTFLRATVDHRQ</sequence>
<gene>
    <name evidence="4" type="ORF">DM826_09185</name>
</gene>
<evidence type="ECO:0000313" key="4">
    <source>
        <dbReference type="EMBL" id="RJX42850.1"/>
    </source>
</evidence>
<keyword evidence="1 4" id="KW-0378">Hydrolase</keyword>
<dbReference type="InterPro" id="IPR050261">
    <property type="entry name" value="FrsA_esterase"/>
</dbReference>
<keyword evidence="5" id="KW-1185">Reference proteome</keyword>
<dbReference type="PANTHER" id="PTHR22946:SF9">
    <property type="entry name" value="POLYKETIDE TRANSFERASE AF380"/>
    <property type="match status" value="1"/>
</dbReference>
<dbReference type="InterPro" id="IPR022742">
    <property type="entry name" value="Hydrolase_4"/>
</dbReference>
<dbReference type="OrthoDB" id="11256at2157"/>